<proteinExistence type="predicted"/>
<dbReference type="Proteomes" id="UP001140091">
    <property type="component" value="Unassembled WGS sequence"/>
</dbReference>
<feature type="non-terminal residue" evidence="2">
    <location>
        <position position="1"/>
    </location>
</feature>
<gene>
    <name evidence="2" type="ORF">H1R20_g6802</name>
</gene>
<protein>
    <recommendedName>
        <fullName evidence="4">F-box domain-containing protein</fullName>
    </recommendedName>
</protein>
<sequence>MSRPSGFDSLPRELLIKIFQEFDNGAILNCTTISTYFNSVGVDVILHRHNIIDPSAFCEVKVLVNAKFARPVDPLAALLASARPPNRIKHLHCTIRLTTATSHFGVGSLEYPPMSRDRLEITGVFALRRLNLFLSKLKAVDKVTLNLSGLKYGLMSTPDVSPLLAELVHNIIQKGCRLLQVKSKRSPFGDQPWTFPIPDQAIKSPSTRRFTISSILSGIFSLCGLFKFSKKEPRKHGHRRIHSEASISPPAPQAILPRVSKLDIDSSFFHPTGSSWMSDLLAYSPLTELVVSLHSSSTPDFVQRGFPTLLQTVPRLQSLTLLSVGEKVIQNIMPRLRPFVALKHLSTPQLHSLQATSKACPSPPQLIDYMILGTVTALNLKEFEIVYGQHAQVMISSICQHVKSVRDFYEKISAPVAITLTLSCVRGVSFPSSSSSDDSDSSPQEEADGSPGVINMLEAQYRTDLATVNTLQIELLPNGLEGEKNMENVLKLLSFFPKIKKLHLRGAKDFRHATGPLVVPRDVRQVVVQPVYSTCSTLAALYIADEPYQRPLINI</sequence>
<dbReference type="EMBL" id="JANBPK010000846">
    <property type="protein sequence ID" value="KAJ2930261.1"/>
    <property type="molecule type" value="Genomic_DNA"/>
</dbReference>
<reference evidence="2" key="1">
    <citation type="submission" date="2022-06" db="EMBL/GenBank/DDBJ databases">
        <title>Genome Sequence of Candolleomyces eurysporus.</title>
        <authorList>
            <person name="Buettner E."/>
        </authorList>
    </citation>
    <scope>NUCLEOTIDE SEQUENCE</scope>
    <source>
        <strain evidence="2">VTCC 930004</strain>
    </source>
</reference>
<feature type="region of interest" description="Disordered" evidence="1">
    <location>
        <begin position="432"/>
        <end position="451"/>
    </location>
</feature>
<feature type="compositionally biased region" description="Acidic residues" evidence="1">
    <location>
        <begin position="437"/>
        <end position="448"/>
    </location>
</feature>
<keyword evidence="3" id="KW-1185">Reference proteome</keyword>
<name>A0A9W8MGX3_9AGAR</name>
<evidence type="ECO:0000313" key="2">
    <source>
        <dbReference type="EMBL" id="KAJ2930261.1"/>
    </source>
</evidence>
<evidence type="ECO:0008006" key="4">
    <source>
        <dbReference type="Google" id="ProtNLM"/>
    </source>
</evidence>
<dbReference type="AlphaFoldDB" id="A0A9W8MGX3"/>
<comment type="caution">
    <text evidence="2">The sequence shown here is derived from an EMBL/GenBank/DDBJ whole genome shotgun (WGS) entry which is preliminary data.</text>
</comment>
<organism evidence="2 3">
    <name type="scientific">Candolleomyces eurysporus</name>
    <dbReference type="NCBI Taxonomy" id="2828524"/>
    <lineage>
        <taxon>Eukaryota</taxon>
        <taxon>Fungi</taxon>
        <taxon>Dikarya</taxon>
        <taxon>Basidiomycota</taxon>
        <taxon>Agaricomycotina</taxon>
        <taxon>Agaricomycetes</taxon>
        <taxon>Agaricomycetidae</taxon>
        <taxon>Agaricales</taxon>
        <taxon>Agaricineae</taxon>
        <taxon>Psathyrellaceae</taxon>
        <taxon>Candolleomyces</taxon>
    </lineage>
</organism>
<evidence type="ECO:0000313" key="3">
    <source>
        <dbReference type="Proteomes" id="UP001140091"/>
    </source>
</evidence>
<dbReference type="OrthoDB" id="2876088at2759"/>
<evidence type="ECO:0000256" key="1">
    <source>
        <dbReference type="SAM" id="MobiDB-lite"/>
    </source>
</evidence>
<accession>A0A9W8MGX3</accession>